<feature type="region of interest" description="Disordered" evidence="1">
    <location>
        <begin position="72"/>
        <end position="93"/>
    </location>
</feature>
<evidence type="ECO:0000313" key="3">
    <source>
        <dbReference type="Proteomes" id="UP001219934"/>
    </source>
</evidence>
<name>A0AAD6BH89_9TELE</name>
<feature type="region of interest" description="Disordered" evidence="1">
    <location>
        <begin position="27"/>
        <end position="53"/>
    </location>
</feature>
<dbReference type="Proteomes" id="UP001219934">
    <property type="component" value="Unassembled WGS sequence"/>
</dbReference>
<feature type="non-terminal residue" evidence="2">
    <location>
        <position position="1"/>
    </location>
</feature>
<organism evidence="2 3">
    <name type="scientific">Pogonophryne albipinna</name>
    <dbReference type="NCBI Taxonomy" id="1090488"/>
    <lineage>
        <taxon>Eukaryota</taxon>
        <taxon>Metazoa</taxon>
        <taxon>Chordata</taxon>
        <taxon>Craniata</taxon>
        <taxon>Vertebrata</taxon>
        <taxon>Euteleostomi</taxon>
        <taxon>Actinopterygii</taxon>
        <taxon>Neopterygii</taxon>
        <taxon>Teleostei</taxon>
        <taxon>Neoteleostei</taxon>
        <taxon>Acanthomorphata</taxon>
        <taxon>Eupercaria</taxon>
        <taxon>Perciformes</taxon>
        <taxon>Notothenioidei</taxon>
        <taxon>Pogonophryne</taxon>
    </lineage>
</organism>
<protein>
    <submittedName>
        <fullName evidence="2">Uncharacterized protein</fullName>
    </submittedName>
</protein>
<dbReference type="AlphaFoldDB" id="A0AAD6BH89"/>
<dbReference type="EMBL" id="JAPTMU010000005">
    <property type="protein sequence ID" value="KAJ4942783.1"/>
    <property type="molecule type" value="Genomic_DNA"/>
</dbReference>
<reference evidence="2" key="1">
    <citation type="submission" date="2022-11" db="EMBL/GenBank/DDBJ databases">
        <title>Chromosome-level genome of Pogonophryne albipinna.</title>
        <authorList>
            <person name="Jo E."/>
        </authorList>
    </citation>
    <scope>NUCLEOTIDE SEQUENCE</scope>
    <source>
        <strain evidence="2">SGF0006</strain>
        <tissue evidence="2">Muscle</tissue>
    </source>
</reference>
<feature type="compositionally biased region" description="Pro residues" evidence="1">
    <location>
        <begin position="84"/>
        <end position="93"/>
    </location>
</feature>
<sequence length="93" mass="10454">MVIKRGQQLVQLLIGFSRSSFVCLLLTPPTPPSPPPPNKRQEGKPSQIENNLRPEAVRACVNLKGDWVAHGNTWTNQHRKQGDRPPPAVLWEK</sequence>
<proteinExistence type="predicted"/>
<accession>A0AAD6BH89</accession>
<feature type="compositionally biased region" description="Pro residues" evidence="1">
    <location>
        <begin position="28"/>
        <end position="38"/>
    </location>
</feature>
<gene>
    <name evidence="2" type="ORF">JOQ06_005297</name>
</gene>
<evidence type="ECO:0000313" key="2">
    <source>
        <dbReference type="EMBL" id="KAJ4942783.1"/>
    </source>
</evidence>
<comment type="caution">
    <text evidence="2">The sequence shown here is derived from an EMBL/GenBank/DDBJ whole genome shotgun (WGS) entry which is preliminary data.</text>
</comment>
<keyword evidence="3" id="KW-1185">Reference proteome</keyword>
<evidence type="ECO:0000256" key="1">
    <source>
        <dbReference type="SAM" id="MobiDB-lite"/>
    </source>
</evidence>